<dbReference type="GeneID" id="63686418"/>
<keyword evidence="1" id="KW-0732">Signal</keyword>
<proteinExistence type="predicted"/>
<name>M5G232_DACPD</name>
<dbReference type="HOGENOM" id="CLU_1085953_0_0_1"/>
<keyword evidence="3" id="KW-1185">Reference proteome</keyword>
<evidence type="ECO:0000313" key="2">
    <source>
        <dbReference type="EMBL" id="EJT97822.1"/>
    </source>
</evidence>
<gene>
    <name evidence="2" type="ORF">DACRYDRAFT_18375</name>
</gene>
<feature type="chain" id="PRO_5004067448" evidence="1">
    <location>
        <begin position="22"/>
        <end position="256"/>
    </location>
</feature>
<dbReference type="Proteomes" id="UP000030653">
    <property type="component" value="Unassembled WGS sequence"/>
</dbReference>
<organism evidence="2 3">
    <name type="scientific">Dacryopinax primogenitus (strain DJM 731)</name>
    <name type="common">Brown rot fungus</name>
    <dbReference type="NCBI Taxonomy" id="1858805"/>
    <lineage>
        <taxon>Eukaryota</taxon>
        <taxon>Fungi</taxon>
        <taxon>Dikarya</taxon>
        <taxon>Basidiomycota</taxon>
        <taxon>Agaricomycotina</taxon>
        <taxon>Dacrymycetes</taxon>
        <taxon>Dacrymycetales</taxon>
        <taxon>Dacrymycetaceae</taxon>
        <taxon>Dacryopinax</taxon>
    </lineage>
</organism>
<reference evidence="2 3" key="1">
    <citation type="journal article" date="2012" name="Science">
        <title>The Paleozoic origin of enzymatic lignin decomposition reconstructed from 31 fungal genomes.</title>
        <authorList>
            <person name="Floudas D."/>
            <person name="Binder M."/>
            <person name="Riley R."/>
            <person name="Barry K."/>
            <person name="Blanchette R.A."/>
            <person name="Henrissat B."/>
            <person name="Martinez A.T."/>
            <person name="Otillar R."/>
            <person name="Spatafora J.W."/>
            <person name="Yadav J.S."/>
            <person name="Aerts A."/>
            <person name="Benoit I."/>
            <person name="Boyd A."/>
            <person name="Carlson A."/>
            <person name="Copeland A."/>
            <person name="Coutinho P.M."/>
            <person name="de Vries R.P."/>
            <person name="Ferreira P."/>
            <person name="Findley K."/>
            <person name="Foster B."/>
            <person name="Gaskell J."/>
            <person name="Glotzer D."/>
            <person name="Gorecki P."/>
            <person name="Heitman J."/>
            <person name="Hesse C."/>
            <person name="Hori C."/>
            <person name="Igarashi K."/>
            <person name="Jurgens J.A."/>
            <person name="Kallen N."/>
            <person name="Kersten P."/>
            <person name="Kohler A."/>
            <person name="Kuees U."/>
            <person name="Kumar T.K.A."/>
            <person name="Kuo A."/>
            <person name="LaButti K."/>
            <person name="Larrondo L.F."/>
            <person name="Lindquist E."/>
            <person name="Ling A."/>
            <person name="Lombard V."/>
            <person name="Lucas S."/>
            <person name="Lundell T."/>
            <person name="Martin R."/>
            <person name="McLaughlin D.J."/>
            <person name="Morgenstern I."/>
            <person name="Morin E."/>
            <person name="Murat C."/>
            <person name="Nagy L.G."/>
            <person name="Nolan M."/>
            <person name="Ohm R.A."/>
            <person name="Patyshakuliyeva A."/>
            <person name="Rokas A."/>
            <person name="Ruiz-Duenas F.J."/>
            <person name="Sabat G."/>
            <person name="Salamov A."/>
            <person name="Samejima M."/>
            <person name="Schmutz J."/>
            <person name="Slot J.C."/>
            <person name="St John F."/>
            <person name="Stenlid J."/>
            <person name="Sun H."/>
            <person name="Sun S."/>
            <person name="Syed K."/>
            <person name="Tsang A."/>
            <person name="Wiebenga A."/>
            <person name="Young D."/>
            <person name="Pisabarro A."/>
            <person name="Eastwood D.C."/>
            <person name="Martin F."/>
            <person name="Cullen D."/>
            <person name="Grigoriev I.V."/>
            <person name="Hibbett D.S."/>
        </authorList>
    </citation>
    <scope>NUCLEOTIDE SEQUENCE [LARGE SCALE GENOMIC DNA]</scope>
    <source>
        <strain evidence="2 3">DJM-731 SS1</strain>
    </source>
</reference>
<evidence type="ECO:0000313" key="3">
    <source>
        <dbReference type="Proteomes" id="UP000030653"/>
    </source>
</evidence>
<feature type="signal peptide" evidence="1">
    <location>
        <begin position="1"/>
        <end position="21"/>
    </location>
</feature>
<dbReference type="EMBL" id="JH795875">
    <property type="protein sequence ID" value="EJT97822.1"/>
    <property type="molecule type" value="Genomic_DNA"/>
</dbReference>
<accession>M5G232</accession>
<sequence length="256" mass="28162">MQLLTFTTVLLITLSSLLVAATPIPVPDSTESRLALREADDPWSIDDLYSRTIDSDAEYVDYGLTLRDNVDDNGVFDVRDLLDDVNELEERQGSQAVHTNIKHGMQKVGKTVKKAIIGAYLVATKPSTDLYFEPGTTAVAAEQPLIVNSEPESKEPSAAFTNEVEQMIRPLSACAYPWRACTMSIPGPRTTNRGLWHHSLSQRHDSPSSRMLVIVIESGIALWTGYVIALLPPVGETELPLSWHGCSHGQRETFSG</sequence>
<evidence type="ECO:0000256" key="1">
    <source>
        <dbReference type="SAM" id="SignalP"/>
    </source>
</evidence>
<dbReference type="AlphaFoldDB" id="M5G232"/>
<protein>
    <submittedName>
        <fullName evidence="2">Uncharacterized protein</fullName>
    </submittedName>
</protein>
<dbReference type="RefSeq" id="XP_040624720.1">
    <property type="nucleotide sequence ID" value="XM_040771356.1"/>
</dbReference>